<gene>
    <name evidence="9" type="ORF">ABUK86_07525</name>
</gene>
<evidence type="ECO:0000256" key="7">
    <source>
        <dbReference type="SAM" id="Phobius"/>
    </source>
</evidence>
<accession>A0ABV1ZRE1</accession>
<keyword evidence="3" id="KW-1003">Cell membrane</keyword>
<feature type="transmembrane region" description="Helical" evidence="7">
    <location>
        <begin position="329"/>
        <end position="348"/>
    </location>
</feature>
<dbReference type="EMBL" id="JBEQNB010000003">
    <property type="protein sequence ID" value="MES0833618.1"/>
    <property type="molecule type" value="Genomic_DNA"/>
</dbReference>
<keyword evidence="6 7" id="KW-0472">Membrane</keyword>
<keyword evidence="4 7" id="KW-0812">Transmembrane</keyword>
<evidence type="ECO:0000256" key="2">
    <source>
        <dbReference type="ARBA" id="ARBA00022448"/>
    </source>
</evidence>
<dbReference type="RefSeq" id="WP_352982973.1">
    <property type="nucleotide sequence ID" value="NZ_JBEQNB010000003.1"/>
</dbReference>
<dbReference type="InterPro" id="IPR010290">
    <property type="entry name" value="TM_effector"/>
</dbReference>
<dbReference type="Proteomes" id="UP001432401">
    <property type="component" value="Unassembled WGS sequence"/>
</dbReference>
<evidence type="ECO:0000256" key="5">
    <source>
        <dbReference type="ARBA" id="ARBA00022989"/>
    </source>
</evidence>
<feature type="transmembrane region" description="Helical" evidence="7">
    <location>
        <begin position="241"/>
        <end position="262"/>
    </location>
</feature>
<feature type="domain" description="Major facilitator superfamily (MFS) profile" evidence="8">
    <location>
        <begin position="239"/>
        <end position="432"/>
    </location>
</feature>
<name>A0ABV1ZRE1_9ACTN</name>
<evidence type="ECO:0000256" key="1">
    <source>
        <dbReference type="ARBA" id="ARBA00004651"/>
    </source>
</evidence>
<evidence type="ECO:0000256" key="6">
    <source>
        <dbReference type="ARBA" id="ARBA00023136"/>
    </source>
</evidence>
<proteinExistence type="predicted"/>
<dbReference type="PROSITE" id="PS50850">
    <property type="entry name" value="MFS"/>
    <property type="match status" value="1"/>
</dbReference>
<feature type="transmembrane region" description="Helical" evidence="7">
    <location>
        <begin position="369"/>
        <end position="386"/>
    </location>
</feature>
<evidence type="ECO:0000259" key="8">
    <source>
        <dbReference type="PROSITE" id="PS50850"/>
    </source>
</evidence>
<dbReference type="Pfam" id="PF05977">
    <property type="entry name" value="MFS_3"/>
    <property type="match status" value="1"/>
</dbReference>
<dbReference type="PANTHER" id="PTHR23513:SF6">
    <property type="entry name" value="MAJOR FACILITATOR SUPERFAMILY ASSOCIATED DOMAIN-CONTAINING PROTEIN"/>
    <property type="match status" value="1"/>
</dbReference>
<feature type="transmembrane region" description="Helical" evidence="7">
    <location>
        <begin position="392"/>
        <end position="409"/>
    </location>
</feature>
<sequence length="432" mass="44046">MSTNTPPAPGRPTPRLSPAFHRFWAGSLSSNLADGIMLTALPMLAAALTNDPLAVAGLTAARYLPWLLFGLLAGALVDRVDRVRAMVAANLLRAAAITALAILTATGNATVTTLYIAMFAAMTCEIVYDTAGRAILPALARTALDRANGRLVGGREVAQEFAGAPLGGFLFAIAAALPLATNAGAYALGALILLGLPLTARRAPAPPTDQPPTPPANPVRAVLHDIGQGLRHIHTDPPLRALILFGATLNLGAAAVTAVFVLTVQDHYGVPPHLFGVFLATAALGAIGGALLAGNTAHRIGRYRGITAGYLAQAAFCTLFALAPDAPTAAAAWTLVAAASAYGTVLSSGILQHIVPEHLMGRVSSAKQMLGLGLAPAGALLGGLLARADLRAPALFGAAVFTAATLLALRHLRTATARADANEQAARADPAH</sequence>
<comment type="caution">
    <text evidence="9">The sequence shown here is derived from an EMBL/GenBank/DDBJ whole genome shotgun (WGS) entry which is preliminary data.</text>
</comment>
<evidence type="ECO:0000256" key="4">
    <source>
        <dbReference type="ARBA" id="ARBA00022692"/>
    </source>
</evidence>
<feature type="transmembrane region" description="Helical" evidence="7">
    <location>
        <begin position="305"/>
        <end position="323"/>
    </location>
</feature>
<feature type="transmembrane region" description="Helical" evidence="7">
    <location>
        <begin position="60"/>
        <end position="78"/>
    </location>
</feature>
<feature type="transmembrane region" description="Helical" evidence="7">
    <location>
        <begin position="90"/>
        <end position="109"/>
    </location>
</feature>
<keyword evidence="2" id="KW-0813">Transport</keyword>
<evidence type="ECO:0000313" key="10">
    <source>
        <dbReference type="Proteomes" id="UP001432401"/>
    </source>
</evidence>
<dbReference type="SUPFAM" id="SSF103473">
    <property type="entry name" value="MFS general substrate transporter"/>
    <property type="match status" value="1"/>
</dbReference>
<dbReference type="PANTHER" id="PTHR23513">
    <property type="entry name" value="INTEGRAL MEMBRANE EFFLUX PROTEIN-RELATED"/>
    <property type="match status" value="1"/>
</dbReference>
<dbReference type="InterPro" id="IPR020846">
    <property type="entry name" value="MFS_dom"/>
</dbReference>
<dbReference type="CDD" id="cd06173">
    <property type="entry name" value="MFS_MefA_like"/>
    <property type="match status" value="1"/>
</dbReference>
<keyword evidence="10" id="KW-1185">Reference proteome</keyword>
<feature type="transmembrane region" description="Helical" evidence="7">
    <location>
        <begin position="274"/>
        <end position="293"/>
    </location>
</feature>
<reference evidence="9 10" key="1">
    <citation type="submission" date="2024-06" db="EMBL/GenBank/DDBJ databases">
        <authorList>
            <person name="Bataeva Y.V."/>
            <person name="Grigorian L.N."/>
            <person name="Solomentsev V.I."/>
        </authorList>
    </citation>
    <scope>NUCLEOTIDE SEQUENCE [LARGE SCALE GENOMIC DNA]</scope>
    <source>
        <strain evidence="10">SCPM-O-B-12605 (RCAM04882)</strain>
    </source>
</reference>
<evidence type="ECO:0000313" key="9">
    <source>
        <dbReference type="EMBL" id="MES0833618.1"/>
    </source>
</evidence>
<comment type="subcellular location">
    <subcellularLocation>
        <location evidence="1">Cell membrane</location>
        <topology evidence="1">Multi-pass membrane protein</topology>
    </subcellularLocation>
</comment>
<keyword evidence="5 7" id="KW-1133">Transmembrane helix</keyword>
<protein>
    <submittedName>
        <fullName evidence="9">MFS transporter</fullName>
    </submittedName>
</protein>
<dbReference type="InterPro" id="IPR036259">
    <property type="entry name" value="MFS_trans_sf"/>
</dbReference>
<dbReference type="Gene3D" id="1.20.1250.20">
    <property type="entry name" value="MFS general substrate transporter like domains"/>
    <property type="match status" value="1"/>
</dbReference>
<evidence type="ECO:0000256" key="3">
    <source>
        <dbReference type="ARBA" id="ARBA00022475"/>
    </source>
</evidence>
<organism evidence="9 10">
    <name type="scientific">Nocardiopsis tropica</name>
    <dbReference type="NCBI Taxonomy" id="109330"/>
    <lineage>
        <taxon>Bacteria</taxon>
        <taxon>Bacillati</taxon>
        <taxon>Actinomycetota</taxon>
        <taxon>Actinomycetes</taxon>
        <taxon>Streptosporangiales</taxon>
        <taxon>Nocardiopsidaceae</taxon>
        <taxon>Nocardiopsis</taxon>
    </lineage>
</organism>